<reference evidence="5" key="1">
    <citation type="journal article" date="2015" name="MBio">
        <title>Genome-Resolved Metagenomic Analysis Reveals Roles for Candidate Phyla and Other Microbial Community Members in Biogeochemical Transformations in Oil Reservoirs.</title>
        <authorList>
            <person name="Hu P."/>
            <person name="Tom L."/>
            <person name="Singh A."/>
            <person name="Thomas B.C."/>
            <person name="Baker B.J."/>
            <person name="Piceno Y.M."/>
            <person name="Andersen G.L."/>
            <person name="Banfield J.F."/>
        </authorList>
    </citation>
    <scope>NUCLEOTIDE SEQUENCE [LARGE SCALE GENOMIC DNA]</scope>
</reference>
<dbReference type="GO" id="GO:0016052">
    <property type="term" value="P:carbohydrate catabolic process"/>
    <property type="evidence" value="ECO:0007669"/>
    <property type="project" value="TreeGrafter"/>
</dbReference>
<evidence type="ECO:0000256" key="2">
    <source>
        <dbReference type="ARBA" id="ARBA00023270"/>
    </source>
</evidence>
<evidence type="ECO:0000313" key="4">
    <source>
        <dbReference type="EMBL" id="KUK81353.1"/>
    </source>
</evidence>
<dbReference type="SMART" id="SM01133">
    <property type="entry name" value="DeoC"/>
    <property type="match status" value="1"/>
</dbReference>
<dbReference type="SUPFAM" id="SSF51569">
    <property type="entry name" value="Aldolase"/>
    <property type="match status" value="1"/>
</dbReference>
<dbReference type="Proteomes" id="UP000054092">
    <property type="component" value="Unassembled WGS sequence"/>
</dbReference>
<dbReference type="GO" id="GO:0005737">
    <property type="term" value="C:cytoplasm"/>
    <property type="evidence" value="ECO:0007669"/>
    <property type="project" value="InterPro"/>
</dbReference>
<dbReference type="Gene3D" id="3.20.20.70">
    <property type="entry name" value="Aldolase class I"/>
    <property type="match status" value="1"/>
</dbReference>
<dbReference type="NCBIfam" id="TIGR00126">
    <property type="entry name" value="deoC"/>
    <property type="match status" value="1"/>
</dbReference>
<evidence type="ECO:0000256" key="3">
    <source>
        <dbReference type="NCBIfam" id="TIGR00126"/>
    </source>
</evidence>
<proteinExistence type="predicted"/>
<sequence>MQTIKSFQKRFDSTLLRAAATRREAEIFIEESVACDFRAVVVPWYLMDKVVASVRGKDISAACGSGFPFGFDSTETKAYMINEALALGPEVRDIDITANISAMKSGDWNYFEEEISYLSGLLKGITCKVIIEVSYLESKEIEKACSILLNLPHVDFVKTGTGYGSRATTVDDVKIIKSVVGDKKGIKVSGGVKTLSQVEDFVAAGADIFGSSSAIEIYKEFVDKYPGQTDLP</sequence>
<dbReference type="AlphaFoldDB" id="A0A101HQY6"/>
<keyword evidence="2" id="KW-0704">Schiff base</keyword>
<accession>A0A101HQY6</accession>
<dbReference type="EC" id="4.1.2.4" evidence="3"/>
<dbReference type="PATRIC" id="fig|1184387.3.peg.846"/>
<keyword evidence="1" id="KW-0963">Cytoplasm</keyword>
<gene>
    <name evidence="4" type="ORF">XD94_0504</name>
</gene>
<dbReference type="PANTHER" id="PTHR10889">
    <property type="entry name" value="DEOXYRIBOSE-PHOSPHATE ALDOLASE"/>
    <property type="match status" value="1"/>
</dbReference>
<dbReference type="PANTHER" id="PTHR10889:SF1">
    <property type="entry name" value="DEOXYRIBOSE-PHOSPHATE ALDOLASE"/>
    <property type="match status" value="1"/>
</dbReference>
<protein>
    <recommendedName>
        <fullName evidence="3">Deoxyribose-phosphate aldolase</fullName>
        <ecNumber evidence="3">4.1.2.4</ecNumber>
    </recommendedName>
</protein>
<dbReference type="InterPro" id="IPR013785">
    <property type="entry name" value="Aldolase_TIM"/>
</dbReference>
<comment type="caution">
    <text evidence="4">The sequence shown here is derived from an EMBL/GenBank/DDBJ whole genome shotgun (WGS) entry which is preliminary data.</text>
</comment>
<evidence type="ECO:0000256" key="1">
    <source>
        <dbReference type="ARBA" id="ARBA00022490"/>
    </source>
</evidence>
<evidence type="ECO:0000313" key="5">
    <source>
        <dbReference type="Proteomes" id="UP000054092"/>
    </source>
</evidence>
<organism evidence="4 5">
    <name type="scientific">Mesotoga prima</name>
    <dbReference type="NCBI Taxonomy" id="1184387"/>
    <lineage>
        <taxon>Bacteria</taxon>
        <taxon>Thermotogati</taxon>
        <taxon>Thermotogota</taxon>
        <taxon>Thermotogae</taxon>
        <taxon>Kosmotogales</taxon>
        <taxon>Kosmotogaceae</taxon>
        <taxon>Mesotoga</taxon>
    </lineage>
</organism>
<dbReference type="PIRSF" id="PIRSF001357">
    <property type="entry name" value="DeoC"/>
    <property type="match status" value="1"/>
</dbReference>
<dbReference type="GO" id="GO:0004139">
    <property type="term" value="F:deoxyribose-phosphate aldolase activity"/>
    <property type="evidence" value="ECO:0007669"/>
    <property type="project" value="UniProtKB-UniRule"/>
</dbReference>
<name>A0A101HQY6_9BACT</name>
<dbReference type="EMBL" id="LGGP01000063">
    <property type="protein sequence ID" value="KUK81353.1"/>
    <property type="molecule type" value="Genomic_DNA"/>
</dbReference>
<dbReference type="InterPro" id="IPR002915">
    <property type="entry name" value="DeoC/FbaB/LacD_aldolase"/>
</dbReference>
<dbReference type="GO" id="GO:0009264">
    <property type="term" value="P:deoxyribonucleotide catabolic process"/>
    <property type="evidence" value="ECO:0007669"/>
    <property type="project" value="UniProtKB-UniRule"/>
</dbReference>
<dbReference type="InterPro" id="IPR011343">
    <property type="entry name" value="DeoC"/>
</dbReference>